<evidence type="ECO:0000313" key="2">
    <source>
        <dbReference type="EMBL" id="WTU38604.1"/>
    </source>
</evidence>
<dbReference type="AlphaFoldDB" id="A0AAU2GV28"/>
<proteinExistence type="predicted"/>
<sequence length="243" mass="25332">MRYTLRTGLAVATLAGSVLVPTAAFAGTSHGARSASAATAADQCTVVKSDGVGAGLGVRMTMSPQGPSAVFFDEADGSEVKRFGTLDRSHPALARDAGIEVEILNPYGSTPQLLAKTNGGRDGYYGIRNFPKLPKGCSLDEGTVVKQCTVSHQDGIGAGLDARLTMSPKGPSVTFIDEADGSQVTRLGTLNRSHPKLPASAGIYAEIVQPSSWDPQLKSKTQGGPTEYAFTDFPKLPKGCPLY</sequence>
<evidence type="ECO:0000256" key="1">
    <source>
        <dbReference type="SAM" id="SignalP"/>
    </source>
</evidence>
<name>A0AAU2GV28_9ACTN</name>
<protein>
    <recommendedName>
        <fullName evidence="3">Secreted protein</fullName>
    </recommendedName>
</protein>
<gene>
    <name evidence="2" type="ORF">OHV25_03000</name>
</gene>
<feature type="signal peptide" evidence="1">
    <location>
        <begin position="1"/>
        <end position="26"/>
    </location>
</feature>
<dbReference type="EMBL" id="CP108253">
    <property type="protein sequence ID" value="WTU38604.1"/>
    <property type="molecule type" value="Genomic_DNA"/>
</dbReference>
<evidence type="ECO:0008006" key="3">
    <source>
        <dbReference type="Google" id="ProtNLM"/>
    </source>
</evidence>
<feature type="chain" id="PRO_5043603418" description="Secreted protein" evidence="1">
    <location>
        <begin position="27"/>
        <end position="243"/>
    </location>
</feature>
<reference evidence="2" key="1">
    <citation type="submission" date="2022-10" db="EMBL/GenBank/DDBJ databases">
        <title>The complete genomes of actinobacterial strains from the NBC collection.</title>
        <authorList>
            <person name="Joergensen T.S."/>
            <person name="Alvarez Arevalo M."/>
            <person name="Sterndorff E.B."/>
            <person name="Faurdal D."/>
            <person name="Vuksanovic O."/>
            <person name="Mourched A.-S."/>
            <person name="Charusanti P."/>
            <person name="Shaw S."/>
            <person name="Blin K."/>
            <person name="Weber T."/>
        </authorList>
    </citation>
    <scope>NUCLEOTIDE SEQUENCE</scope>
    <source>
        <strain evidence="2">NBC_00060</strain>
    </source>
</reference>
<organism evidence="2">
    <name type="scientific">Streptomyces sp. NBC_00060</name>
    <dbReference type="NCBI Taxonomy" id="2975636"/>
    <lineage>
        <taxon>Bacteria</taxon>
        <taxon>Bacillati</taxon>
        <taxon>Actinomycetota</taxon>
        <taxon>Actinomycetes</taxon>
        <taxon>Kitasatosporales</taxon>
        <taxon>Streptomycetaceae</taxon>
        <taxon>Streptomyces</taxon>
    </lineage>
</organism>
<accession>A0AAU2GV28</accession>
<keyword evidence="1" id="KW-0732">Signal</keyword>